<feature type="signal peptide" evidence="1">
    <location>
        <begin position="1"/>
        <end position="19"/>
    </location>
</feature>
<name>A0A6G1LEI5_9PEZI</name>
<keyword evidence="1" id="KW-0732">Signal</keyword>
<dbReference type="AlphaFoldDB" id="A0A6G1LEI5"/>
<gene>
    <name evidence="2" type="ORF">EJ03DRAFT_325719</name>
</gene>
<evidence type="ECO:0008006" key="4">
    <source>
        <dbReference type="Google" id="ProtNLM"/>
    </source>
</evidence>
<evidence type="ECO:0000313" key="3">
    <source>
        <dbReference type="Proteomes" id="UP000799436"/>
    </source>
</evidence>
<protein>
    <recommendedName>
        <fullName evidence="4">CBM1 domain-containing protein</fullName>
    </recommendedName>
</protein>
<feature type="chain" id="PRO_5026060546" description="CBM1 domain-containing protein" evidence="1">
    <location>
        <begin position="20"/>
        <end position="79"/>
    </location>
</feature>
<organism evidence="2 3">
    <name type="scientific">Teratosphaeria nubilosa</name>
    <dbReference type="NCBI Taxonomy" id="161662"/>
    <lineage>
        <taxon>Eukaryota</taxon>
        <taxon>Fungi</taxon>
        <taxon>Dikarya</taxon>
        <taxon>Ascomycota</taxon>
        <taxon>Pezizomycotina</taxon>
        <taxon>Dothideomycetes</taxon>
        <taxon>Dothideomycetidae</taxon>
        <taxon>Mycosphaerellales</taxon>
        <taxon>Teratosphaeriaceae</taxon>
        <taxon>Teratosphaeria</taxon>
    </lineage>
</organism>
<keyword evidence="3" id="KW-1185">Reference proteome</keyword>
<evidence type="ECO:0000256" key="1">
    <source>
        <dbReference type="SAM" id="SignalP"/>
    </source>
</evidence>
<sequence>MKPILLLPLLGSLAWGWSCWPPAIQGPGAYGVCWPSSTEAQHGGHEQSCFKKSPCTKKDHVCVPNYDTWGRPTTATCSG</sequence>
<dbReference type="EMBL" id="ML995820">
    <property type="protein sequence ID" value="KAF2771275.1"/>
    <property type="molecule type" value="Genomic_DNA"/>
</dbReference>
<evidence type="ECO:0000313" key="2">
    <source>
        <dbReference type="EMBL" id="KAF2771275.1"/>
    </source>
</evidence>
<proteinExistence type="predicted"/>
<accession>A0A6G1LEI5</accession>
<dbReference type="Proteomes" id="UP000799436">
    <property type="component" value="Unassembled WGS sequence"/>
</dbReference>
<reference evidence="2" key="1">
    <citation type="journal article" date="2020" name="Stud. Mycol.">
        <title>101 Dothideomycetes genomes: a test case for predicting lifestyles and emergence of pathogens.</title>
        <authorList>
            <person name="Haridas S."/>
            <person name="Albert R."/>
            <person name="Binder M."/>
            <person name="Bloem J."/>
            <person name="Labutti K."/>
            <person name="Salamov A."/>
            <person name="Andreopoulos B."/>
            <person name="Baker S."/>
            <person name="Barry K."/>
            <person name="Bills G."/>
            <person name="Bluhm B."/>
            <person name="Cannon C."/>
            <person name="Castanera R."/>
            <person name="Culley D."/>
            <person name="Daum C."/>
            <person name="Ezra D."/>
            <person name="Gonzalez J."/>
            <person name="Henrissat B."/>
            <person name="Kuo A."/>
            <person name="Liang C."/>
            <person name="Lipzen A."/>
            <person name="Lutzoni F."/>
            <person name="Magnuson J."/>
            <person name="Mondo S."/>
            <person name="Nolan M."/>
            <person name="Ohm R."/>
            <person name="Pangilinan J."/>
            <person name="Park H.-J."/>
            <person name="Ramirez L."/>
            <person name="Alfaro M."/>
            <person name="Sun H."/>
            <person name="Tritt A."/>
            <person name="Yoshinaga Y."/>
            <person name="Zwiers L.-H."/>
            <person name="Turgeon B."/>
            <person name="Goodwin S."/>
            <person name="Spatafora J."/>
            <person name="Crous P."/>
            <person name="Grigoriev I."/>
        </authorList>
    </citation>
    <scope>NUCLEOTIDE SEQUENCE</scope>
    <source>
        <strain evidence="2">CBS 116005</strain>
    </source>
</reference>